<feature type="compositionally biased region" description="Basic and acidic residues" evidence="1">
    <location>
        <begin position="61"/>
        <end position="75"/>
    </location>
</feature>
<evidence type="ECO:0000256" key="1">
    <source>
        <dbReference type="SAM" id="MobiDB-lite"/>
    </source>
</evidence>
<dbReference type="AlphaFoldDB" id="A0A4V3CZV8"/>
<dbReference type="EMBL" id="SNXZ01000002">
    <property type="protein sequence ID" value="TDQ01251.1"/>
    <property type="molecule type" value="Genomic_DNA"/>
</dbReference>
<keyword evidence="3" id="KW-1185">Reference proteome</keyword>
<reference evidence="2 3" key="1">
    <citation type="submission" date="2019-03" db="EMBL/GenBank/DDBJ databases">
        <title>Genomic Encyclopedia of Type Strains, Phase IV (KMG-IV): sequencing the most valuable type-strain genomes for metagenomic binning, comparative biology and taxonomic classification.</title>
        <authorList>
            <person name="Goeker M."/>
        </authorList>
    </citation>
    <scope>NUCLEOTIDE SEQUENCE [LARGE SCALE GENOMIC DNA]</scope>
    <source>
        <strain evidence="2 3">DSM 45361</strain>
    </source>
</reference>
<feature type="region of interest" description="Disordered" evidence="1">
    <location>
        <begin position="40"/>
        <end position="75"/>
    </location>
</feature>
<dbReference type="RefSeq" id="WP_133849850.1">
    <property type="nucleotide sequence ID" value="NZ_SNXZ01000002.1"/>
</dbReference>
<evidence type="ECO:0000313" key="2">
    <source>
        <dbReference type="EMBL" id="TDQ01251.1"/>
    </source>
</evidence>
<dbReference type="OrthoDB" id="3629207at2"/>
<organism evidence="2 3">
    <name type="scientific">Labedaea rhizosphaerae</name>
    <dbReference type="NCBI Taxonomy" id="598644"/>
    <lineage>
        <taxon>Bacteria</taxon>
        <taxon>Bacillati</taxon>
        <taxon>Actinomycetota</taxon>
        <taxon>Actinomycetes</taxon>
        <taxon>Pseudonocardiales</taxon>
        <taxon>Pseudonocardiaceae</taxon>
        <taxon>Labedaea</taxon>
    </lineage>
</organism>
<accession>A0A4V3CZV8</accession>
<comment type="caution">
    <text evidence="2">The sequence shown here is derived from an EMBL/GenBank/DDBJ whole genome shotgun (WGS) entry which is preliminary data.</text>
</comment>
<name>A0A4V3CZV8_LABRH</name>
<evidence type="ECO:0000313" key="3">
    <source>
        <dbReference type="Proteomes" id="UP000295444"/>
    </source>
</evidence>
<proteinExistence type="predicted"/>
<gene>
    <name evidence="2" type="ORF">EV186_1021119</name>
</gene>
<sequence>MRFVNDIYPELVIADLGVRFTGGQAEVDTKTAALLRKLPPELGVRPASDTASDLGANPDVPKPDAKARPSGRRDG</sequence>
<protein>
    <submittedName>
        <fullName evidence="2">Uncharacterized protein</fullName>
    </submittedName>
</protein>
<dbReference type="Proteomes" id="UP000295444">
    <property type="component" value="Unassembled WGS sequence"/>
</dbReference>